<accession>A0A6J3GY27</accession>
<name>A0A6J3GY27_SAPAP</name>
<evidence type="ECO:0000256" key="4">
    <source>
        <dbReference type="SAM" id="MobiDB-lite"/>
    </source>
</evidence>
<dbReference type="InterPro" id="IPR036915">
    <property type="entry name" value="Cyclin-like_sf"/>
</dbReference>
<dbReference type="CDD" id="cd20540">
    <property type="entry name" value="CYCLIN_CCNY_like"/>
    <property type="match status" value="1"/>
</dbReference>
<organism evidence="5 7">
    <name type="scientific">Sapajus apella</name>
    <name type="common">Brown-capped capuchin</name>
    <name type="synonym">Cebus apella</name>
    <dbReference type="NCBI Taxonomy" id="9515"/>
    <lineage>
        <taxon>Eukaryota</taxon>
        <taxon>Metazoa</taxon>
        <taxon>Chordata</taxon>
        <taxon>Craniata</taxon>
        <taxon>Vertebrata</taxon>
        <taxon>Euteleostomi</taxon>
        <taxon>Mammalia</taxon>
        <taxon>Eutheria</taxon>
        <taxon>Euarchontoglires</taxon>
        <taxon>Primates</taxon>
        <taxon>Haplorrhini</taxon>
        <taxon>Platyrrhini</taxon>
        <taxon>Cebidae</taxon>
        <taxon>Cebinae</taxon>
        <taxon>Sapajus</taxon>
    </lineage>
</organism>
<evidence type="ECO:0000313" key="5">
    <source>
        <dbReference type="Proteomes" id="UP000504640"/>
    </source>
</evidence>
<dbReference type="RefSeq" id="XP_032123168.1">
    <property type="nucleotide sequence ID" value="XM_032267277.1"/>
</dbReference>
<keyword evidence="5" id="KW-1185">Reference proteome</keyword>
<evidence type="ECO:0000256" key="2">
    <source>
        <dbReference type="ARBA" id="ARBA00023127"/>
    </source>
</evidence>
<feature type="region of interest" description="Disordered" evidence="4">
    <location>
        <begin position="72"/>
        <end position="103"/>
    </location>
</feature>
<gene>
    <name evidence="6 7" type="primary">LOC116542388</name>
</gene>
<dbReference type="GeneID" id="116542388"/>
<feature type="compositionally biased region" description="Basic and acidic residues" evidence="4">
    <location>
        <begin position="72"/>
        <end position="96"/>
    </location>
</feature>
<proteinExistence type="inferred from homology"/>
<reference evidence="6 7" key="1">
    <citation type="submission" date="2025-04" db="UniProtKB">
        <authorList>
            <consortium name="RefSeq"/>
        </authorList>
    </citation>
    <scope>IDENTIFICATION</scope>
    <source>
        <tissue evidence="6 7">Blood</tissue>
    </source>
</reference>
<evidence type="ECO:0000313" key="6">
    <source>
        <dbReference type="RefSeq" id="XP_032123167.1"/>
    </source>
</evidence>
<dbReference type="Gene3D" id="1.10.472.10">
    <property type="entry name" value="Cyclin-like"/>
    <property type="match status" value="1"/>
</dbReference>
<dbReference type="Pfam" id="PF08613">
    <property type="entry name" value="Cyclin"/>
    <property type="match status" value="1"/>
</dbReference>
<keyword evidence="2" id="KW-0195">Cyclin</keyword>
<dbReference type="AlphaFoldDB" id="A0A6J3GY27"/>
<dbReference type="Proteomes" id="UP000504640">
    <property type="component" value="Unplaced"/>
</dbReference>
<comment type="similarity">
    <text evidence="1">Belongs to the cyclin family. Cyclin Y subfamily.</text>
</comment>
<evidence type="ECO:0000313" key="7">
    <source>
        <dbReference type="RefSeq" id="XP_032123168.1"/>
    </source>
</evidence>
<dbReference type="PANTHER" id="PTHR14248">
    <property type="entry name" value="CYCLIN Y, ISOFORM A"/>
    <property type="match status" value="1"/>
</dbReference>
<protein>
    <recommendedName>
        <fullName evidence="3">Cyclin-Y-like protein 2</fullName>
    </recommendedName>
</protein>
<evidence type="ECO:0000256" key="3">
    <source>
        <dbReference type="ARBA" id="ARBA00070704"/>
    </source>
</evidence>
<dbReference type="GO" id="GO:0019901">
    <property type="term" value="F:protein kinase binding"/>
    <property type="evidence" value="ECO:0007669"/>
    <property type="project" value="InterPro"/>
</dbReference>
<dbReference type="SUPFAM" id="SSF47954">
    <property type="entry name" value="Cyclin-like"/>
    <property type="match status" value="1"/>
</dbReference>
<evidence type="ECO:0000256" key="1">
    <source>
        <dbReference type="ARBA" id="ARBA00005463"/>
    </source>
</evidence>
<dbReference type="RefSeq" id="XP_032123167.1">
    <property type="nucleotide sequence ID" value="XM_032267276.1"/>
</dbReference>
<dbReference type="InterPro" id="IPR013922">
    <property type="entry name" value="Cyclin_PHO80-like"/>
</dbReference>
<sequence length="351" mass="40284">MGNVLSCCVHPKVDEHQGPVSSHESEIYEAAVGDRMAGAPVSPIVAPAEVTFEAGEDLHVHHIHDREMREDMALESDPSNHPEARKSQTDAHEKRQSSYANHVSTEHLPQLYSSCSTIFIDDSTASHPHLTMPLNSVALEIYYHIKQRDADRTLGIFDERLHPFTQEWLLEEYFKYDPGHKLIFTFLRTLFKAKRLTADLAIRSLVYIERLISYADINICPTNWKRIVFGATLLAVRVGHNVAVCHEHYCKLFENITVDDMNELERHFVELIDFNISVAGSIHGRYYFDLRALAHKHGLYLPVYLLQRERAWKQGAFSRMEQDKVFYTTDKIGSFSVDDLIRLQHAKAILS</sequence>
<dbReference type="FunFam" id="1.10.472.10:FF:000123">
    <property type="entry name" value="Cyclin-Y-like protein 2"/>
    <property type="match status" value="1"/>
</dbReference>